<evidence type="ECO:0000313" key="8">
    <source>
        <dbReference type="EMBL" id="KUG03765.1"/>
    </source>
</evidence>
<evidence type="ECO:0000256" key="7">
    <source>
        <dbReference type="SAM" id="Phobius"/>
    </source>
</evidence>
<protein>
    <recommendedName>
        <fullName evidence="9">Accessory gene regulator b</fullName>
    </recommendedName>
</protein>
<evidence type="ECO:0000256" key="3">
    <source>
        <dbReference type="ARBA" id="ARBA00022692"/>
    </source>
</evidence>
<dbReference type="GO" id="GO:0016020">
    <property type="term" value="C:membrane"/>
    <property type="evidence" value="ECO:0007669"/>
    <property type="project" value="InterPro"/>
</dbReference>
<feature type="transmembrane region" description="Helical" evidence="7">
    <location>
        <begin position="79"/>
        <end position="100"/>
    </location>
</feature>
<proteinExistence type="predicted"/>
<sequence length="206" mass="22588">MDRNLYQRLALFLGQENDLAQEKAAELAYAIEILLINGLNLILTMLIGFLLGVLPGTIVCILVATAYRHTAGGAHSRNPWTCAIATMIIFPALAYLGTYVAAGPDVIRWAIVATAGLIGIYAVYCYAPVDSAEAPIISPVRRNRLRRYSAFVIGILVTMLLLLEVISPIWLYGHIIQVCAALTVIWVSFNLTNNAATIWCMLDNQH</sequence>
<evidence type="ECO:0008006" key="9">
    <source>
        <dbReference type="Google" id="ProtNLM"/>
    </source>
</evidence>
<dbReference type="GO" id="GO:0006508">
    <property type="term" value="P:proteolysis"/>
    <property type="evidence" value="ECO:0007669"/>
    <property type="project" value="UniProtKB-KW"/>
</dbReference>
<dbReference type="AlphaFoldDB" id="A0A0W8E587"/>
<keyword evidence="3 7" id="KW-0812">Transmembrane</keyword>
<keyword evidence="4" id="KW-0378">Hydrolase</keyword>
<evidence type="ECO:0000256" key="4">
    <source>
        <dbReference type="ARBA" id="ARBA00022801"/>
    </source>
</evidence>
<evidence type="ECO:0000256" key="2">
    <source>
        <dbReference type="ARBA" id="ARBA00022670"/>
    </source>
</evidence>
<reference evidence="8" key="1">
    <citation type="journal article" date="2015" name="Proc. Natl. Acad. Sci. U.S.A.">
        <title>Networks of energetic and metabolic interactions define dynamics in microbial communities.</title>
        <authorList>
            <person name="Embree M."/>
            <person name="Liu J.K."/>
            <person name="Al-Bassam M.M."/>
            <person name="Zengler K."/>
        </authorList>
    </citation>
    <scope>NUCLEOTIDE SEQUENCE</scope>
</reference>
<dbReference type="SMART" id="SM00793">
    <property type="entry name" value="AgrB"/>
    <property type="match status" value="1"/>
</dbReference>
<evidence type="ECO:0000256" key="1">
    <source>
        <dbReference type="ARBA" id="ARBA00022475"/>
    </source>
</evidence>
<name>A0A0W8E587_9ZZZZ</name>
<comment type="caution">
    <text evidence="8">The sequence shown here is derived from an EMBL/GenBank/DDBJ whole genome shotgun (WGS) entry which is preliminary data.</text>
</comment>
<dbReference type="Pfam" id="PF04647">
    <property type="entry name" value="AgrB"/>
    <property type="match status" value="1"/>
</dbReference>
<keyword evidence="1" id="KW-1003">Cell membrane</keyword>
<feature type="transmembrane region" description="Helical" evidence="7">
    <location>
        <begin position="106"/>
        <end position="127"/>
    </location>
</feature>
<dbReference type="GO" id="GO:0009372">
    <property type="term" value="P:quorum sensing"/>
    <property type="evidence" value="ECO:0007669"/>
    <property type="project" value="InterPro"/>
</dbReference>
<keyword evidence="6 7" id="KW-0472">Membrane</keyword>
<feature type="transmembrane region" description="Helical" evidence="7">
    <location>
        <begin position="175"/>
        <end position="202"/>
    </location>
</feature>
<feature type="transmembrane region" description="Helical" evidence="7">
    <location>
        <begin position="41"/>
        <end position="67"/>
    </location>
</feature>
<dbReference type="EMBL" id="LNQE01001868">
    <property type="protein sequence ID" value="KUG03765.1"/>
    <property type="molecule type" value="Genomic_DNA"/>
</dbReference>
<dbReference type="GO" id="GO:0008233">
    <property type="term" value="F:peptidase activity"/>
    <property type="evidence" value="ECO:0007669"/>
    <property type="project" value="UniProtKB-KW"/>
</dbReference>
<keyword evidence="2" id="KW-0645">Protease</keyword>
<evidence type="ECO:0000256" key="6">
    <source>
        <dbReference type="ARBA" id="ARBA00023136"/>
    </source>
</evidence>
<feature type="transmembrane region" description="Helical" evidence="7">
    <location>
        <begin position="148"/>
        <end position="169"/>
    </location>
</feature>
<gene>
    <name evidence="8" type="ORF">ASZ90_018800</name>
</gene>
<dbReference type="InterPro" id="IPR006741">
    <property type="entry name" value="AgrB"/>
</dbReference>
<keyword evidence="5 7" id="KW-1133">Transmembrane helix</keyword>
<accession>A0A0W8E587</accession>
<evidence type="ECO:0000256" key="5">
    <source>
        <dbReference type="ARBA" id="ARBA00022989"/>
    </source>
</evidence>
<organism evidence="8">
    <name type="scientific">hydrocarbon metagenome</name>
    <dbReference type="NCBI Taxonomy" id="938273"/>
    <lineage>
        <taxon>unclassified sequences</taxon>
        <taxon>metagenomes</taxon>
        <taxon>ecological metagenomes</taxon>
    </lineage>
</organism>